<keyword evidence="1" id="KW-0131">Cell cycle</keyword>
<accession>A0A4D7JRJ9</accession>
<dbReference type="GO" id="GO:0090529">
    <property type="term" value="P:cell septum assembly"/>
    <property type="evidence" value="ECO:0007669"/>
    <property type="project" value="InterPro"/>
</dbReference>
<dbReference type="PROSITE" id="PS51257">
    <property type="entry name" value="PROKAR_LIPOPROTEIN"/>
    <property type="match status" value="1"/>
</dbReference>
<protein>
    <recommendedName>
        <fullName evidence="1">Cell division protein ZipA</fullName>
    </recommendedName>
</protein>
<organism evidence="4 5">
    <name type="scientific">Mangrovivirga cuniculi</name>
    <dbReference type="NCBI Taxonomy" id="2715131"/>
    <lineage>
        <taxon>Bacteria</taxon>
        <taxon>Pseudomonadati</taxon>
        <taxon>Bacteroidota</taxon>
        <taxon>Cytophagia</taxon>
        <taxon>Cytophagales</taxon>
        <taxon>Mangrovivirgaceae</taxon>
        <taxon>Mangrovivirga</taxon>
    </lineage>
</organism>
<dbReference type="SUPFAM" id="SSF64383">
    <property type="entry name" value="Cell-division protein ZipA, C-terminal domain"/>
    <property type="match status" value="1"/>
</dbReference>
<evidence type="ECO:0000256" key="2">
    <source>
        <dbReference type="RuleBase" id="RU003613"/>
    </source>
</evidence>
<keyword evidence="2" id="KW-0997">Cell inner membrane</keyword>
<dbReference type="InterPro" id="IPR036765">
    <property type="entry name" value="ZipA_FtsZ-bd_C_sf"/>
</dbReference>
<dbReference type="InterPro" id="IPR007449">
    <property type="entry name" value="ZipA_FtsZ-bd_C"/>
</dbReference>
<keyword evidence="2" id="KW-0472">Membrane</keyword>
<keyword evidence="2" id="KW-1003">Cell membrane</keyword>
<name>A0A4D7JRJ9_9BACT</name>
<dbReference type="RefSeq" id="WP_137091745.1">
    <property type="nucleotide sequence ID" value="NZ_CP028923.1"/>
</dbReference>
<comment type="function">
    <text evidence="1">Essential cell division protein that stabilizes the FtsZ protofilaments by cross-linking them and that serves as a cytoplasmic membrane anchor for the Z ring. Also required for the recruitment to the septal ring of downstream cell division proteins.</text>
</comment>
<dbReference type="AlphaFoldDB" id="A0A4D7JRJ9"/>
<evidence type="ECO:0000313" key="4">
    <source>
        <dbReference type="EMBL" id="QCK16150.1"/>
    </source>
</evidence>
<dbReference type="Proteomes" id="UP000298616">
    <property type="component" value="Chromosome"/>
</dbReference>
<comment type="subcellular location">
    <subcellularLocation>
        <location evidence="2">Cell inner membrane</location>
        <topology evidence="2">Single-pass type I membrane protein</topology>
    </subcellularLocation>
</comment>
<dbReference type="OrthoDB" id="264211at2"/>
<dbReference type="Gene3D" id="3.30.1400.10">
    <property type="entry name" value="ZipA, C-terminal FtsZ-binding domain"/>
    <property type="match status" value="1"/>
</dbReference>
<evidence type="ECO:0000259" key="3">
    <source>
        <dbReference type="Pfam" id="PF04354"/>
    </source>
</evidence>
<comment type="similarity">
    <text evidence="1">Belongs to the ZipA family.</text>
</comment>
<evidence type="ECO:0000313" key="5">
    <source>
        <dbReference type="Proteomes" id="UP000298616"/>
    </source>
</evidence>
<feature type="domain" description="ZipA C-terminal FtsZ-binding" evidence="3">
    <location>
        <begin position="212"/>
        <end position="325"/>
    </location>
</feature>
<evidence type="ECO:0000256" key="1">
    <source>
        <dbReference type="RuleBase" id="RU003612"/>
    </source>
</evidence>
<reference evidence="4 5" key="1">
    <citation type="submission" date="2018-04" db="EMBL/GenBank/DDBJ databases">
        <title>Complete genome uncultured novel isolate.</title>
        <authorList>
            <person name="Merlino G."/>
        </authorList>
    </citation>
    <scope>NUCLEOTIDE SEQUENCE [LARGE SCALE GENOMIC DNA]</scope>
    <source>
        <strain evidence="5">R1DC9</strain>
    </source>
</reference>
<keyword evidence="1" id="KW-0132">Cell division</keyword>
<gene>
    <name evidence="4" type="ORF">DCC35_16080</name>
</gene>
<keyword evidence="5" id="KW-1185">Reference proteome</keyword>
<sequence length="357" mass="41393">MRFIILIILGSLMACNSSNKREQMDSEYTISTASESEERAKSVLPHKGKEDVSNILTIELKNPQVSEESEDKEYFANEKFDWILTIESLKESYFKRDSVSKHFDNKWREKHNYSWIYCIPKGDSKWTYFSSSEDESKEYSKVALGWKLYDPLEDPPKVYDEKTLKEYKKSVSKISRKLKSEVVSENYTVEQAVSKSKELSDFVPNNNQYSIIILKAENEFEGEEIWDVMMSLGLKWGDMDLFHWNNDFEYGDDQLISVWTSTNPGYFFPEEIAAGRVQTEDLIFGFSIPRSISPEQILEVMYKATKYAQSRLGGEILNENGHQFNLEIEKTKVNKVVTDLNNNSITPGIGDALYLFQ</sequence>
<dbReference type="EMBL" id="CP028923">
    <property type="protein sequence ID" value="QCK16150.1"/>
    <property type="molecule type" value="Genomic_DNA"/>
</dbReference>
<dbReference type="KEGG" id="fpf:DCC35_16080"/>
<dbReference type="GO" id="GO:0005886">
    <property type="term" value="C:plasma membrane"/>
    <property type="evidence" value="ECO:0007669"/>
    <property type="project" value="UniProtKB-SubCell"/>
</dbReference>
<keyword evidence="2" id="KW-0812">Transmembrane</keyword>
<dbReference type="Pfam" id="PF04354">
    <property type="entry name" value="ZipA_C"/>
    <property type="match status" value="1"/>
</dbReference>
<proteinExistence type="inferred from homology"/>